<name>A0ABP2LHP9_9VIBR</name>
<dbReference type="Proteomes" id="UP000003836">
    <property type="component" value="Unassembled WGS sequence"/>
</dbReference>
<reference evidence="1 2" key="1">
    <citation type="journal article" date="2012" name="Int. J. Syst. Evol. Microbiol.">
        <title>Vibrio caribbeanicus sp. nov., isolated from the marine sponge Scleritoderma cyanea.</title>
        <authorList>
            <person name="Hoffmann M."/>
            <person name="Monday S.R."/>
            <person name="Allard M.W."/>
            <person name="Strain E.A."/>
            <person name="Whittaker P."/>
            <person name="Naum M."/>
            <person name="McCarthy P.J."/>
            <person name="Lopez J.V."/>
            <person name="Fischer M."/>
            <person name="Brown E.W."/>
        </authorList>
    </citation>
    <scope>NUCLEOTIDE SEQUENCE [LARGE SCALE GENOMIC DNA]</scope>
    <source>
        <strain evidence="1 2">ATCC 19109</strain>
    </source>
</reference>
<evidence type="ECO:0000313" key="2">
    <source>
        <dbReference type="Proteomes" id="UP000003836"/>
    </source>
</evidence>
<keyword evidence="2" id="KW-1185">Reference proteome</keyword>
<protein>
    <submittedName>
        <fullName evidence="1">Uncharacterized protein</fullName>
    </submittedName>
</protein>
<comment type="caution">
    <text evidence="1">The sequence shown here is derived from an EMBL/GenBank/DDBJ whole genome shotgun (WGS) entry which is preliminary data.</text>
</comment>
<proteinExistence type="predicted"/>
<dbReference type="EMBL" id="AFWI01000177">
    <property type="protein sequence ID" value="EGU50689.1"/>
    <property type="molecule type" value="Genomic_DNA"/>
</dbReference>
<gene>
    <name evidence="1" type="ORF">VITU9109_03117</name>
</gene>
<evidence type="ECO:0000313" key="1">
    <source>
        <dbReference type="EMBL" id="EGU50689.1"/>
    </source>
</evidence>
<organism evidence="1 2">
    <name type="scientific">Vibrio tubiashii ATCC 19109</name>
    <dbReference type="NCBI Taxonomy" id="1051646"/>
    <lineage>
        <taxon>Bacteria</taxon>
        <taxon>Pseudomonadati</taxon>
        <taxon>Pseudomonadota</taxon>
        <taxon>Gammaproteobacteria</taxon>
        <taxon>Vibrionales</taxon>
        <taxon>Vibrionaceae</taxon>
        <taxon>Vibrio</taxon>
        <taxon>Vibrio oreintalis group</taxon>
    </lineage>
</organism>
<sequence>MPNWRAGELESWRAGELESWRAGELESWRAGELESWRAGELESWRAGEIFEGRQLVSTLLFQQVNLSSSRVRHERVGDLEKQVENL</sequence>
<accession>A0ABP2LHP9</accession>